<evidence type="ECO:0000256" key="2">
    <source>
        <dbReference type="ARBA" id="ARBA00004496"/>
    </source>
</evidence>
<keyword evidence="7" id="KW-0723">Serine/threonine-protein kinase</keyword>
<dbReference type="InterPro" id="IPR051272">
    <property type="entry name" value="RIO-type_Ser/Thr_kinase"/>
</dbReference>
<dbReference type="GO" id="GO:0045087">
    <property type="term" value="P:innate immune response"/>
    <property type="evidence" value="ECO:0007669"/>
    <property type="project" value="UniProtKB-KW"/>
</dbReference>
<dbReference type="Proteomes" id="UP000828390">
    <property type="component" value="Unassembled WGS sequence"/>
</dbReference>
<name>A0A9D4D7Y7_DREPO</name>
<dbReference type="FunFam" id="3.30.200.20:FF:000200">
    <property type="entry name" value="Serine/threonine-protein kinase RIO3"/>
    <property type="match status" value="1"/>
</dbReference>
<dbReference type="Gene3D" id="1.10.510.10">
    <property type="entry name" value="Transferase(Phosphotransferase) domain 1"/>
    <property type="match status" value="1"/>
</dbReference>
<dbReference type="Pfam" id="PF01163">
    <property type="entry name" value="RIO1"/>
    <property type="match status" value="1"/>
</dbReference>
<dbReference type="InterPro" id="IPR011009">
    <property type="entry name" value="Kinase-like_dom_sf"/>
</dbReference>
<dbReference type="SUPFAM" id="SSF56112">
    <property type="entry name" value="Protein kinase-like (PK-like)"/>
    <property type="match status" value="1"/>
</dbReference>
<evidence type="ECO:0000256" key="20">
    <source>
        <dbReference type="ARBA" id="ARBA00064322"/>
    </source>
</evidence>
<evidence type="ECO:0000256" key="19">
    <source>
        <dbReference type="ARBA" id="ARBA00048679"/>
    </source>
</evidence>
<evidence type="ECO:0000313" key="26">
    <source>
        <dbReference type="Proteomes" id="UP000828390"/>
    </source>
</evidence>
<evidence type="ECO:0000256" key="15">
    <source>
        <dbReference type="ARBA" id="ARBA00022842"/>
    </source>
</evidence>
<keyword evidence="14" id="KW-0067">ATP-binding</keyword>
<keyword evidence="15" id="KW-0460">Magnesium</keyword>
<evidence type="ECO:0000313" key="25">
    <source>
        <dbReference type="EMBL" id="KAH3740310.1"/>
    </source>
</evidence>
<dbReference type="GO" id="GO:0005524">
    <property type="term" value="F:ATP binding"/>
    <property type="evidence" value="ECO:0007669"/>
    <property type="project" value="UniProtKB-KW"/>
</dbReference>
<evidence type="ECO:0000256" key="23">
    <source>
        <dbReference type="SAM" id="MobiDB-lite"/>
    </source>
</evidence>
<evidence type="ECO:0000256" key="4">
    <source>
        <dbReference type="ARBA" id="ARBA00012513"/>
    </source>
</evidence>
<dbReference type="PROSITE" id="PS01245">
    <property type="entry name" value="RIO1"/>
    <property type="match status" value="1"/>
</dbReference>
<keyword evidence="8" id="KW-0597">Phosphoprotein</keyword>
<dbReference type="GO" id="GO:0004674">
    <property type="term" value="F:protein serine/threonine kinase activity"/>
    <property type="evidence" value="ECO:0007669"/>
    <property type="project" value="UniProtKB-KW"/>
</dbReference>
<keyword evidence="6" id="KW-0690">Ribosome biogenesis</keyword>
<feature type="domain" description="RIO kinase" evidence="24">
    <location>
        <begin position="238"/>
        <end position="482"/>
    </location>
</feature>
<keyword evidence="26" id="KW-1185">Reference proteome</keyword>
<evidence type="ECO:0000256" key="1">
    <source>
        <dbReference type="ARBA" id="ARBA00001946"/>
    </source>
</evidence>
<evidence type="ECO:0000259" key="24">
    <source>
        <dbReference type="SMART" id="SM00090"/>
    </source>
</evidence>
<keyword evidence="5" id="KW-0963">Cytoplasm</keyword>
<dbReference type="AlphaFoldDB" id="A0A9D4D7Y7"/>
<evidence type="ECO:0000256" key="5">
    <source>
        <dbReference type="ARBA" id="ARBA00022490"/>
    </source>
</evidence>
<keyword evidence="13" id="KW-0418">Kinase</keyword>
<dbReference type="GO" id="GO:0042254">
    <property type="term" value="P:ribosome biogenesis"/>
    <property type="evidence" value="ECO:0007669"/>
    <property type="project" value="UniProtKB-KW"/>
</dbReference>
<evidence type="ECO:0000256" key="9">
    <source>
        <dbReference type="ARBA" id="ARBA00022588"/>
    </source>
</evidence>
<dbReference type="SMART" id="SM00090">
    <property type="entry name" value="RIO"/>
    <property type="match status" value="1"/>
</dbReference>
<comment type="catalytic activity">
    <reaction evidence="18">
        <text>L-threonyl-[protein] + ATP = O-phospho-L-threonyl-[protein] + ADP + H(+)</text>
        <dbReference type="Rhea" id="RHEA:46608"/>
        <dbReference type="Rhea" id="RHEA-COMP:11060"/>
        <dbReference type="Rhea" id="RHEA-COMP:11605"/>
        <dbReference type="ChEBI" id="CHEBI:15378"/>
        <dbReference type="ChEBI" id="CHEBI:30013"/>
        <dbReference type="ChEBI" id="CHEBI:30616"/>
        <dbReference type="ChEBI" id="CHEBI:61977"/>
        <dbReference type="ChEBI" id="CHEBI:456216"/>
        <dbReference type="EC" id="2.7.11.1"/>
    </reaction>
</comment>
<keyword evidence="16" id="KW-0391">Immunity</keyword>
<dbReference type="InterPro" id="IPR018935">
    <property type="entry name" value="RIO_kinase_CS"/>
</dbReference>
<feature type="region of interest" description="Disordered" evidence="23">
    <location>
        <begin position="224"/>
        <end position="248"/>
    </location>
</feature>
<feature type="compositionally biased region" description="Polar residues" evidence="23">
    <location>
        <begin position="23"/>
        <end position="35"/>
    </location>
</feature>
<proteinExistence type="inferred from homology"/>
<comment type="subcellular location">
    <subcellularLocation>
        <location evidence="2">Cytoplasm</location>
    </subcellularLocation>
</comment>
<evidence type="ECO:0000256" key="7">
    <source>
        <dbReference type="ARBA" id="ARBA00022527"/>
    </source>
</evidence>
<keyword evidence="9" id="KW-0399">Innate immunity</keyword>
<organism evidence="25 26">
    <name type="scientific">Dreissena polymorpha</name>
    <name type="common">Zebra mussel</name>
    <name type="synonym">Mytilus polymorpha</name>
    <dbReference type="NCBI Taxonomy" id="45954"/>
    <lineage>
        <taxon>Eukaryota</taxon>
        <taxon>Metazoa</taxon>
        <taxon>Spiralia</taxon>
        <taxon>Lophotrochozoa</taxon>
        <taxon>Mollusca</taxon>
        <taxon>Bivalvia</taxon>
        <taxon>Autobranchia</taxon>
        <taxon>Heteroconchia</taxon>
        <taxon>Euheterodonta</taxon>
        <taxon>Imparidentia</taxon>
        <taxon>Neoheterodontei</taxon>
        <taxon>Myida</taxon>
        <taxon>Dreissenoidea</taxon>
        <taxon>Dreissenidae</taxon>
        <taxon>Dreissena</taxon>
    </lineage>
</organism>
<feature type="region of interest" description="Disordered" evidence="23">
    <location>
        <begin position="602"/>
        <end position="630"/>
    </location>
</feature>
<evidence type="ECO:0000256" key="14">
    <source>
        <dbReference type="ARBA" id="ARBA00022840"/>
    </source>
</evidence>
<accession>A0A9D4D7Y7</accession>
<sequence length="630" mass="71298">MEGIVAEGHTQTLVKPSPWGKAVQSSPWGQSTNQNAAPCSLEEVMSEQLASELQQEEDKTCGFPEATGVNVEPEIQELIEAANSEGDTSSDVVLARMLQMQYDQEHNQLLQAQESHLNKCNTVKVSFEKYKLEYPAFSDDEKEDSQCFDDEYENKKTEWEKSPVVASSKGYSGRGKNIVTKHDAVICGRKNASKMMDFTPEFESGDCEEMDMRLPNNVYNHLKRHSNKADRRQQKLHEKKEHSTAEHAMDPRTRLLLYKLVNSGTLESISGSISTGKESVVLHAYGGRIEGRTLATEVAIKVFKTTLNEFKTREKYVHGDHRFSKDDYKKQNPRKIIKMWAMKECANLGRMHKFNIPCPVVQIIKKHVLVMTFIGEDRKPAPKLKHAKLSAENIEDAYDQVVQIMRKMYLKCGLVHADLSEYNMLWHADTVWIIDVSQAVYLDHPRALEFLYRDCTNVVNFFSESGAHAVMTPEQLFNKVTDLDIRGQGSDFIAQVQRYAKEKSQELIANEKSDKNYAFDYFFDKSVRDKSNFDTLIISDSDSEEDDEDVDDDDEVCSDIKEEGYMDVIYDTANVVDNACSDDSNATAGEVDNLKDENCKNGSRGGVCKDNEAGEMKEVSINDKTAQGSS</sequence>
<reference evidence="25" key="2">
    <citation type="submission" date="2020-11" db="EMBL/GenBank/DDBJ databases">
        <authorList>
            <person name="McCartney M.A."/>
            <person name="Auch B."/>
            <person name="Kono T."/>
            <person name="Mallez S."/>
            <person name="Becker A."/>
            <person name="Gohl D.M."/>
            <person name="Silverstein K.A.T."/>
            <person name="Koren S."/>
            <person name="Bechman K.B."/>
            <person name="Herman A."/>
            <person name="Abrahante J.E."/>
            <person name="Garbe J."/>
        </authorList>
    </citation>
    <scope>NUCLEOTIDE SEQUENCE</scope>
    <source>
        <strain evidence="25">Duluth1</strain>
        <tissue evidence="25">Whole animal</tissue>
    </source>
</reference>
<comment type="caution">
    <text evidence="25">The sequence shown here is derived from an EMBL/GenBank/DDBJ whole genome shotgun (WGS) entry which is preliminary data.</text>
</comment>
<evidence type="ECO:0000256" key="13">
    <source>
        <dbReference type="ARBA" id="ARBA00022777"/>
    </source>
</evidence>
<comment type="subunit">
    <text evidence="20">Interacts with CASP10. Interacts with IRF3; RIOK3 probably mediates the interaction of TBK1 with IRF3. Associated with 40S pre-ribosomal particles.</text>
</comment>
<evidence type="ECO:0000256" key="17">
    <source>
        <dbReference type="ARBA" id="ARBA00023118"/>
    </source>
</evidence>
<comment type="cofactor">
    <cofactor evidence="1">
        <name>Mg(2+)</name>
        <dbReference type="ChEBI" id="CHEBI:18420"/>
    </cofactor>
</comment>
<evidence type="ECO:0000256" key="18">
    <source>
        <dbReference type="ARBA" id="ARBA00047899"/>
    </source>
</evidence>
<evidence type="ECO:0000256" key="12">
    <source>
        <dbReference type="ARBA" id="ARBA00022741"/>
    </source>
</evidence>
<keyword evidence="11" id="KW-0479">Metal-binding</keyword>
<feature type="region of interest" description="Disordered" evidence="23">
    <location>
        <begin position="1"/>
        <end position="35"/>
    </location>
</feature>
<comment type="catalytic activity">
    <reaction evidence="19">
        <text>L-seryl-[protein] + ATP = O-phospho-L-seryl-[protein] + ADP + H(+)</text>
        <dbReference type="Rhea" id="RHEA:17989"/>
        <dbReference type="Rhea" id="RHEA-COMP:9863"/>
        <dbReference type="Rhea" id="RHEA-COMP:11604"/>
        <dbReference type="ChEBI" id="CHEBI:15378"/>
        <dbReference type="ChEBI" id="CHEBI:29999"/>
        <dbReference type="ChEBI" id="CHEBI:30616"/>
        <dbReference type="ChEBI" id="CHEBI:83421"/>
        <dbReference type="ChEBI" id="CHEBI:456216"/>
        <dbReference type="EC" id="2.7.11.1"/>
    </reaction>
</comment>
<protein>
    <recommendedName>
        <fullName evidence="21">Serine/threonine-protein kinase RIO3</fullName>
        <ecNumber evidence="4">2.7.11.1</ecNumber>
    </recommendedName>
    <alternativeName>
        <fullName evidence="22">RIO kinase 3</fullName>
    </alternativeName>
</protein>
<dbReference type="EMBL" id="JAIWYP010000011">
    <property type="protein sequence ID" value="KAH3740310.1"/>
    <property type="molecule type" value="Genomic_DNA"/>
</dbReference>
<dbReference type="FunFam" id="1.10.510.10:FF:000254">
    <property type="entry name" value="Serine/threonine-protein kinase RIO3"/>
    <property type="match status" value="1"/>
</dbReference>
<comment type="similarity">
    <text evidence="3">Belongs to the protein kinase superfamily. RIO-type Ser/Thr kinase family.</text>
</comment>
<dbReference type="GO" id="GO:0051607">
    <property type="term" value="P:defense response to virus"/>
    <property type="evidence" value="ECO:0007669"/>
    <property type="project" value="UniProtKB-KW"/>
</dbReference>
<evidence type="ECO:0000256" key="16">
    <source>
        <dbReference type="ARBA" id="ARBA00022859"/>
    </source>
</evidence>
<feature type="compositionally biased region" description="Basic and acidic residues" evidence="23">
    <location>
        <begin position="607"/>
        <end position="621"/>
    </location>
</feature>
<evidence type="ECO:0000256" key="8">
    <source>
        <dbReference type="ARBA" id="ARBA00022553"/>
    </source>
</evidence>
<gene>
    <name evidence="25" type="ORF">DPMN_047013</name>
</gene>
<evidence type="ECO:0000256" key="22">
    <source>
        <dbReference type="ARBA" id="ARBA00076006"/>
    </source>
</evidence>
<dbReference type="InterPro" id="IPR000687">
    <property type="entry name" value="RIO_kinase"/>
</dbReference>
<evidence type="ECO:0000256" key="21">
    <source>
        <dbReference type="ARBA" id="ARBA00068351"/>
    </source>
</evidence>
<evidence type="ECO:0000256" key="3">
    <source>
        <dbReference type="ARBA" id="ARBA00009196"/>
    </source>
</evidence>
<dbReference type="PANTHER" id="PTHR45723">
    <property type="entry name" value="SERINE/THREONINE-PROTEIN KINASE RIO1"/>
    <property type="match status" value="1"/>
</dbReference>
<evidence type="ECO:0000256" key="10">
    <source>
        <dbReference type="ARBA" id="ARBA00022679"/>
    </source>
</evidence>
<keyword evidence="17" id="KW-0051">Antiviral defense</keyword>
<keyword evidence="10" id="KW-0808">Transferase</keyword>
<dbReference type="EC" id="2.7.11.1" evidence="4"/>
<evidence type="ECO:0000256" key="6">
    <source>
        <dbReference type="ARBA" id="ARBA00022517"/>
    </source>
</evidence>
<dbReference type="OrthoDB" id="205248at2759"/>
<dbReference type="InterPro" id="IPR018934">
    <property type="entry name" value="RIO_dom"/>
</dbReference>
<keyword evidence="12" id="KW-0547">Nucleotide-binding</keyword>
<evidence type="ECO:0000256" key="11">
    <source>
        <dbReference type="ARBA" id="ARBA00022723"/>
    </source>
</evidence>
<dbReference type="GO" id="GO:0005737">
    <property type="term" value="C:cytoplasm"/>
    <property type="evidence" value="ECO:0007669"/>
    <property type="project" value="UniProtKB-SubCell"/>
</dbReference>
<reference evidence="25" key="1">
    <citation type="journal article" date="2019" name="bioRxiv">
        <title>The Genome of the Zebra Mussel, Dreissena polymorpha: A Resource for Invasive Species Research.</title>
        <authorList>
            <person name="McCartney M.A."/>
            <person name="Auch B."/>
            <person name="Kono T."/>
            <person name="Mallez S."/>
            <person name="Zhang Y."/>
            <person name="Obille A."/>
            <person name="Becker A."/>
            <person name="Abrahante J.E."/>
            <person name="Garbe J."/>
            <person name="Badalamenti J.P."/>
            <person name="Herman A."/>
            <person name="Mangelson H."/>
            <person name="Liachko I."/>
            <person name="Sullivan S."/>
            <person name="Sone E.D."/>
            <person name="Koren S."/>
            <person name="Silverstein K.A.T."/>
            <person name="Beckman K.B."/>
            <person name="Gohl D.M."/>
        </authorList>
    </citation>
    <scope>NUCLEOTIDE SEQUENCE</scope>
    <source>
        <strain evidence="25">Duluth1</strain>
        <tissue evidence="25">Whole animal</tissue>
    </source>
</reference>
<dbReference type="GO" id="GO:0046872">
    <property type="term" value="F:metal ion binding"/>
    <property type="evidence" value="ECO:0007669"/>
    <property type="project" value="UniProtKB-KW"/>
</dbReference>
<dbReference type="Gene3D" id="3.30.200.20">
    <property type="entry name" value="Phosphorylase Kinase, domain 1"/>
    <property type="match status" value="1"/>
</dbReference>
<feature type="compositionally biased region" description="Basic and acidic residues" evidence="23">
    <location>
        <begin position="227"/>
        <end position="248"/>
    </location>
</feature>